<dbReference type="Pfam" id="PF00733">
    <property type="entry name" value="Asn_synthase"/>
    <property type="match status" value="1"/>
</dbReference>
<gene>
    <name evidence="6" type="ORF">ACFOOI_08250</name>
</gene>
<dbReference type="InterPro" id="IPR006426">
    <property type="entry name" value="Asn_synth_AEB"/>
</dbReference>
<evidence type="ECO:0000313" key="6">
    <source>
        <dbReference type="EMBL" id="MFC3810641.1"/>
    </source>
</evidence>
<dbReference type="PIRSF" id="PIRSF001589">
    <property type="entry name" value="Asn_synthetase_glu-h"/>
    <property type="match status" value="1"/>
</dbReference>
<dbReference type="EMBL" id="JBHRYQ010000001">
    <property type="protein sequence ID" value="MFC3810641.1"/>
    <property type="molecule type" value="Genomic_DNA"/>
</dbReference>
<reference evidence="7" key="1">
    <citation type="journal article" date="2019" name="Int. J. Syst. Evol. Microbiol.">
        <title>The Global Catalogue of Microorganisms (GCM) 10K type strain sequencing project: providing services to taxonomists for standard genome sequencing and annotation.</title>
        <authorList>
            <consortium name="The Broad Institute Genomics Platform"/>
            <consortium name="The Broad Institute Genome Sequencing Center for Infectious Disease"/>
            <person name="Wu L."/>
            <person name="Ma J."/>
        </authorList>
    </citation>
    <scope>NUCLEOTIDE SEQUENCE [LARGE SCALE GENOMIC DNA]</scope>
    <source>
        <strain evidence="7">CECT 7956</strain>
    </source>
</reference>
<evidence type="ECO:0000256" key="1">
    <source>
        <dbReference type="ARBA" id="ARBA00005187"/>
    </source>
</evidence>
<dbReference type="EC" id="6.3.5.4" evidence="3"/>
<evidence type="ECO:0000313" key="7">
    <source>
        <dbReference type="Proteomes" id="UP001595616"/>
    </source>
</evidence>
<dbReference type="SUPFAM" id="SSF52402">
    <property type="entry name" value="Adenine nucleotide alpha hydrolases-like"/>
    <property type="match status" value="1"/>
</dbReference>
<sequence length="599" mass="69042">MAYFSLKHSFSEQNSDKTIDSETITYGPNQDQILEQHTSDFLFFGIHPKLKIKIQAEAFQLTDTPDFELNSAAYAFIFFDKKKNTIKLYRDFFGTLPLFFSVKNKTLFVSNSLRKVATWSGLKINENQIAKYFNADFEDNPIDSDTFFENVFRVLPGHLCLISENEIKQQKHSEVVIGDTRNFKSIFFDKINKFKQSEQKLGAHLSGGLDSSSIVSILKTEKPETFYFDPGKENINEHKIAKWVAAKLEVNLNEIKFKTEYLDYAKRSCEITFQPEQMVIPSATFLKILEKAQDLGVQQMISGHGGDAIVGYGFEYLNALFEQKKYSLYKKELKKYVKIQNENQQKTEIEGKLTVEKLMAQAFLKKLKKNLLNGNVKTVFELCYTFLFKLNVGVFPILKVITSRFDKIKEIPLGKKLKIKSTKKNDVTPQSERLNFDGNKYQKSLLDSNFVTLSAVALEALYDLHQAYEVTPKYPFLNKELLESSLNTPLSKKFFDGYGRGDLRAAIQGNLPDKVRLRTSKGAFNNYHLEHLQILHVQTEYDLKTTHKVWQYINKNTFERAISIVLNPNFTSKQKNNQIWFCSKTISLAIWLDTLDSAV</sequence>
<keyword evidence="7" id="KW-1185">Reference proteome</keyword>
<feature type="domain" description="Asparagine synthetase" evidence="5">
    <location>
        <begin position="196"/>
        <end position="562"/>
    </location>
</feature>
<comment type="catalytic activity">
    <reaction evidence="4">
        <text>L-aspartate + L-glutamine + ATP + H2O = L-asparagine + L-glutamate + AMP + diphosphate + H(+)</text>
        <dbReference type="Rhea" id="RHEA:12228"/>
        <dbReference type="ChEBI" id="CHEBI:15377"/>
        <dbReference type="ChEBI" id="CHEBI:15378"/>
        <dbReference type="ChEBI" id="CHEBI:29985"/>
        <dbReference type="ChEBI" id="CHEBI:29991"/>
        <dbReference type="ChEBI" id="CHEBI:30616"/>
        <dbReference type="ChEBI" id="CHEBI:33019"/>
        <dbReference type="ChEBI" id="CHEBI:58048"/>
        <dbReference type="ChEBI" id="CHEBI:58359"/>
        <dbReference type="ChEBI" id="CHEBI:456215"/>
        <dbReference type="EC" id="6.3.5.4"/>
    </reaction>
</comment>
<evidence type="ECO:0000259" key="5">
    <source>
        <dbReference type="Pfam" id="PF00733"/>
    </source>
</evidence>
<dbReference type="PANTHER" id="PTHR43284">
    <property type="entry name" value="ASPARAGINE SYNTHETASE (GLUTAMINE-HYDROLYZING)"/>
    <property type="match status" value="1"/>
</dbReference>
<dbReference type="InterPro" id="IPR029055">
    <property type="entry name" value="Ntn_hydrolases_N"/>
</dbReference>
<accession>A0ABV7YUR7</accession>
<proteinExistence type="inferred from homology"/>
<dbReference type="Gene3D" id="3.60.20.10">
    <property type="entry name" value="Glutamine Phosphoribosylpyrophosphate, subunit 1, domain 1"/>
    <property type="match status" value="1"/>
</dbReference>
<dbReference type="SUPFAM" id="SSF56235">
    <property type="entry name" value="N-terminal nucleophile aminohydrolases (Ntn hydrolases)"/>
    <property type="match status" value="1"/>
</dbReference>
<evidence type="ECO:0000256" key="3">
    <source>
        <dbReference type="ARBA" id="ARBA00012737"/>
    </source>
</evidence>
<name>A0ABV7YUR7_9BACT</name>
<dbReference type="InterPro" id="IPR001962">
    <property type="entry name" value="Asn_synthase"/>
</dbReference>
<comment type="similarity">
    <text evidence="2">Belongs to the asparagine synthetase family.</text>
</comment>
<dbReference type="InterPro" id="IPR051786">
    <property type="entry name" value="ASN_synthetase/amidase"/>
</dbReference>
<dbReference type="PANTHER" id="PTHR43284:SF1">
    <property type="entry name" value="ASPARAGINE SYNTHETASE"/>
    <property type="match status" value="1"/>
</dbReference>
<dbReference type="InterPro" id="IPR014729">
    <property type="entry name" value="Rossmann-like_a/b/a_fold"/>
</dbReference>
<evidence type="ECO:0000256" key="2">
    <source>
        <dbReference type="ARBA" id="ARBA00005752"/>
    </source>
</evidence>
<protein>
    <recommendedName>
        <fullName evidence="3">asparagine synthase (glutamine-hydrolyzing)</fullName>
        <ecNumber evidence="3">6.3.5.4</ecNumber>
    </recommendedName>
</protein>
<evidence type="ECO:0000256" key="4">
    <source>
        <dbReference type="ARBA" id="ARBA00048741"/>
    </source>
</evidence>
<dbReference type="Gene3D" id="3.40.50.620">
    <property type="entry name" value="HUPs"/>
    <property type="match status" value="1"/>
</dbReference>
<comment type="caution">
    <text evidence="6">The sequence shown here is derived from an EMBL/GenBank/DDBJ whole genome shotgun (WGS) entry which is preliminary data.</text>
</comment>
<dbReference type="RefSeq" id="WP_379836927.1">
    <property type="nucleotide sequence ID" value="NZ_JBHRYQ010000001.1"/>
</dbReference>
<dbReference type="Proteomes" id="UP001595616">
    <property type="component" value="Unassembled WGS sequence"/>
</dbReference>
<organism evidence="6 7">
    <name type="scientific">Lacihabitans lacunae</name>
    <dbReference type="NCBI Taxonomy" id="1028214"/>
    <lineage>
        <taxon>Bacteria</taxon>
        <taxon>Pseudomonadati</taxon>
        <taxon>Bacteroidota</taxon>
        <taxon>Cytophagia</taxon>
        <taxon>Cytophagales</taxon>
        <taxon>Leadbetterellaceae</taxon>
        <taxon>Lacihabitans</taxon>
    </lineage>
</organism>
<comment type="pathway">
    <text evidence="1">Amino-acid biosynthesis; L-asparagine biosynthesis; L-asparagine from L-aspartate (L-Gln route): step 1/1.</text>
</comment>